<evidence type="ECO:0000313" key="2">
    <source>
        <dbReference type="EMBL" id="SLN58049.1"/>
    </source>
</evidence>
<dbReference type="Pfam" id="PF18557">
    <property type="entry name" value="NepR"/>
    <property type="match status" value="1"/>
</dbReference>
<evidence type="ECO:0000313" key="3">
    <source>
        <dbReference type="Proteomes" id="UP000193623"/>
    </source>
</evidence>
<name>A0A1Y5T887_9RHOB</name>
<gene>
    <name evidence="2" type="ORF">PSJ8397_03033</name>
</gene>
<feature type="domain" description="Anti-sigma factor NepR" evidence="1">
    <location>
        <begin position="13"/>
        <end position="46"/>
    </location>
</feature>
<organism evidence="2 3">
    <name type="scientific">Pseudooctadecabacter jejudonensis</name>
    <dbReference type="NCBI Taxonomy" id="1391910"/>
    <lineage>
        <taxon>Bacteria</taxon>
        <taxon>Pseudomonadati</taxon>
        <taxon>Pseudomonadota</taxon>
        <taxon>Alphaproteobacteria</taxon>
        <taxon>Rhodobacterales</taxon>
        <taxon>Paracoccaceae</taxon>
        <taxon>Pseudooctadecabacter</taxon>
    </lineage>
</organism>
<dbReference type="EMBL" id="FWFT01000006">
    <property type="protein sequence ID" value="SLN58049.1"/>
    <property type="molecule type" value="Genomic_DNA"/>
</dbReference>
<evidence type="ECO:0000259" key="1">
    <source>
        <dbReference type="Pfam" id="PF18557"/>
    </source>
</evidence>
<dbReference type="AlphaFoldDB" id="A0A1Y5T887"/>
<dbReference type="Proteomes" id="UP000193623">
    <property type="component" value="Unassembled WGS sequence"/>
</dbReference>
<dbReference type="InterPro" id="IPR041649">
    <property type="entry name" value="NepR"/>
</dbReference>
<dbReference type="RefSeq" id="WP_159453158.1">
    <property type="nucleotide sequence ID" value="NZ_FWFT01000006.1"/>
</dbReference>
<keyword evidence="3" id="KW-1185">Reference proteome</keyword>
<dbReference type="OrthoDB" id="7875342at2"/>
<protein>
    <recommendedName>
        <fullName evidence="1">Anti-sigma factor NepR domain-containing protein</fullName>
    </recommendedName>
</protein>
<proteinExistence type="predicted"/>
<reference evidence="2 3" key="1">
    <citation type="submission" date="2017-03" db="EMBL/GenBank/DDBJ databases">
        <authorList>
            <person name="Afonso C.L."/>
            <person name="Miller P.J."/>
            <person name="Scott M.A."/>
            <person name="Spackman E."/>
            <person name="Goraichik I."/>
            <person name="Dimitrov K.M."/>
            <person name="Suarez D.L."/>
            <person name="Swayne D.E."/>
        </authorList>
    </citation>
    <scope>NUCLEOTIDE SEQUENCE [LARGE SCALE GENOMIC DNA]</scope>
    <source>
        <strain evidence="2 3">CECT 8397</strain>
    </source>
</reference>
<sequence>MAHNDDTANGEDDAINANLKRVYDDVLNQEIPDRFKDLLAQLKQQEPSDGGNTGEAK</sequence>
<accession>A0A1Y5T887</accession>